<dbReference type="AlphaFoldDB" id="A0A1F7V885"/>
<name>A0A1F7V885_9BACT</name>
<organism evidence="2 3">
    <name type="scientific">Candidatus Uhrbacteria bacterium RIFCSPLOWO2_02_FULL_48_18</name>
    <dbReference type="NCBI Taxonomy" id="1802408"/>
    <lineage>
        <taxon>Bacteria</taxon>
        <taxon>Candidatus Uhriibacteriota</taxon>
    </lineage>
</organism>
<comment type="caution">
    <text evidence="2">The sequence shown here is derived from an EMBL/GenBank/DDBJ whole genome shotgun (WGS) entry which is preliminary data.</text>
</comment>
<gene>
    <name evidence="2" type="ORF">A3I41_05565</name>
</gene>
<dbReference type="Proteomes" id="UP000176593">
    <property type="component" value="Unassembled WGS sequence"/>
</dbReference>
<accession>A0A1F7V885</accession>
<feature type="transmembrane region" description="Helical" evidence="1">
    <location>
        <begin position="92"/>
        <end position="118"/>
    </location>
</feature>
<protein>
    <submittedName>
        <fullName evidence="2">Uncharacterized protein</fullName>
    </submittedName>
</protein>
<reference evidence="2 3" key="1">
    <citation type="journal article" date="2016" name="Nat. Commun.">
        <title>Thousands of microbial genomes shed light on interconnected biogeochemical processes in an aquifer system.</title>
        <authorList>
            <person name="Anantharaman K."/>
            <person name="Brown C.T."/>
            <person name="Hug L.A."/>
            <person name="Sharon I."/>
            <person name="Castelle C.J."/>
            <person name="Probst A.J."/>
            <person name="Thomas B.C."/>
            <person name="Singh A."/>
            <person name="Wilkins M.J."/>
            <person name="Karaoz U."/>
            <person name="Brodie E.L."/>
            <person name="Williams K.H."/>
            <person name="Hubbard S.S."/>
            <person name="Banfield J.F."/>
        </authorList>
    </citation>
    <scope>NUCLEOTIDE SEQUENCE [LARGE SCALE GENOMIC DNA]</scope>
</reference>
<keyword evidence="1" id="KW-1133">Transmembrane helix</keyword>
<evidence type="ECO:0000313" key="3">
    <source>
        <dbReference type="Proteomes" id="UP000176593"/>
    </source>
</evidence>
<proteinExistence type="predicted"/>
<feature type="transmembrane region" description="Helical" evidence="1">
    <location>
        <begin position="64"/>
        <end position="85"/>
    </location>
</feature>
<evidence type="ECO:0000313" key="2">
    <source>
        <dbReference type="EMBL" id="OGL86776.1"/>
    </source>
</evidence>
<sequence length="126" mass="14104">MKSSSSSLVLKHLLLDLVREILFLPVWWFTIGLAQMVLWCGHSVKHAAETTGLTIWAKNLFVPMYGETSVSGKLISFFVRLIMVIARGVATFVWMFVVVGVFIAYLLLLPLAILGIFYHGLGMVFV</sequence>
<dbReference type="EMBL" id="MGEQ01000006">
    <property type="protein sequence ID" value="OGL86776.1"/>
    <property type="molecule type" value="Genomic_DNA"/>
</dbReference>
<keyword evidence="1" id="KW-0812">Transmembrane</keyword>
<feature type="transmembrane region" description="Helical" evidence="1">
    <location>
        <begin position="21"/>
        <end position="44"/>
    </location>
</feature>
<evidence type="ECO:0000256" key="1">
    <source>
        <dbReference type="SAM" id="Phobius"/>
    </source>
</evidence>
<keyword evidence="1" id="KW-0472">Membrane</keyword>